<feature type="DNA-binding region" description="H-T-H motif" evidence="2">
    <location>
        <begin position="11"/>
        <end position="30"/>
    </location>
</feature>
<dbReference type="PANTHER" id="PTHR30055:SF231">
    <property type="entry name" value="TRANSCRIPTIONAL REGULATORY PROTEIN (PROBABLY DEOR-FAMILY)-RELATED"/>
    <property type="match status" value="1"/>
</dbReference>
<accession>W0ADW4</accession>
<dbReference type="SUPFAM" id="SSF46689">
    <property type="entry name" value="Homeodomain-like"/>
    <property type="match status" value="2"/>
</dbReference>
<sequence length="377" mass="39741">MIAAQGMRGLSLRAVAERAGISLGSLNYQIGDRAALVEAVIADGCETLAAWHDGWLARLAGVALDEPAVLASIILAYLEDAAAQQPHLAISLAELLVWAGQQPGGVAGFAPVVAEHDRFWTAALGDHPDGARLAAAIGGYCRDEIVFTLALRHLPEYRLLRDATVARLAAGFAPTGPFRDDALFDRLVAAAAGPAAGVSAAPELATEKRAAIAGWAADVIEAQGVAALTHRAVAAVGKVSASTIVHHFGPKDELLRAGLEAQYRRMTGAFAAAADHHRDVDAARSGRVVLWLTHIVALEAVRDPTFIPYAIDMRRRRSENVRAMISRAISGGPDLDRAAIQAAVIAALGVVLDDDALGRDGWARSAAFQQRIALRQR</sequence>
<dbReference type="PATRIC" id="fig|1123269.5.peg.3533"/>
<proteinExistence type="predicted"/>
<reference evidence="4 5" key="1">
    <citation type="submission" date="2013-07" db="EMBL/GenBank/DDBJ databases">
        <title>Completed genome of Sphingomonas sanxanigenens NX02.</title>
        <authorList>
            <person name="Ma T."/>
            <person name="Huang H."/>
            <person name="Wu M."/>
            <person name="Li X."/>
            <person name="Li G."/>
        </authorList>
    </citation>
    <scope>NUCLEOTIDE SEQUENCE [LARGE SCALE GENOMIC DNA]</scope>
    <source>
        <strain evidence="4 5">NX02</strain>
    </source>
</reference>
<dbReference type="EMBL" id="CP006644">
    <property type="protein sequence ID" value="AHE55281.1"/>
    <property type="molecule type" value="Genomic_DNA"/>
</dbReference>
<evidence type="ECO:0000256" key="1">
    <source>
        <dbReference type="ARBA" id="ARBA00023125"/>
    </source>
</evidence>
<dbReference type="STRING" id="1123269.NX02_18060"/>
<feature type="domain" description="HTH tetR-type" evidence="3">
    <location>
        <begin position="1"/>
        <end position="48"/>
    </location>
</feature>
<dbReference type="eggNOG" id="ENOG5032H4Q">
    <property type="taxonomic scope" value="Bacteria"/>
</dbReference>
<name>W0ADW4_9SPHN</name>
<dbReference type="InterPro" id="IPR009057">
    <property type="entry name" value="Homeodomain-like_sf"/>
</dbReference>
<evidence type="ECO:0000313" key="5">
    <source>
        <dbReference type="Proteomes" id="UP000018851"/>
    </source>
</evidence>
<dbReference type="Proteomes" id="UP000018851">
    <property type="component" value="Chromosome"/>
</dbReference>
<gene>
    <name evidence="4" type="ORF">NX02_18060</name>
</gene>
<dbReference type="InterPro" id="IPR050109">
    <property type="entry name" value="HTH-type_TetR-like_transc_reg"/>
</dbReference>
<dbReference type="KEGG" id="ssan:NX02_18060"/>
<feature type="domain" description="HTH tetR-type" evidence="3">
    <location>
        <begin position="206"/>
        <end position="266"/>
    </location>
</feature>
<protein>
    <recommendedName>
        <fullName evidence="3">HTH tetR-type domain-containing protein</fullName>
    </recommendedName>
</protein>
<organism evidence="4 5">
    <name type="scientific">Sphingomonas sanxanigenens DSM 19645 = NX02</name>
    <dbReference type="NCBI Taxonomy" id="1123269"/>
    <lineage>
        <taxon>Bacteria</taxon>
        <taxon>Pseudomonadati</taxon>
        <taxon>Pseudomonadota</taxon>
        <taxon>Alphaproteobacteria</taxon>
        <taxon>Sphingomonadales</taxon>
        <taxon>Sphingomonadaceae</taxon>
        <taxon>Sphingomonas</taxon>
    </lineage>
</organism>
<evidence type="ECO:0000256" key="2">
    <source>
        <dbReference type="PROSITE-ProRule" id="PRU00335"/>
    </source>
</evidence>
<dbReference type="InterPro" id="IPR001647">
    <property type="entry name" value="HTH_TetR"/>
</dbReference>
<dbReference type="HOGENOM" id="CLU_733427_0_0_5"/>
<keyword evidence="1 2" id="KW-0238">DNA-binding</keyword>
<dbReference type="GO" id="GO:0000976">
    <property type="term" value="F:transcription cis-regulatory region binding"/>
    <property type="evidence" value="ECO:0007669"/>
    <property type="project" value="TreeGrafter"/>
</dbReference>
<dbReference type="Gene3D" id="1.10.357.10">
    <property type="entry name" value="Tetracycline Repressor, domain 2"/>
    <property type="match status" value="2"/>
</dbReference>
<dbReference type="GO" id="GO:0003700">
    <property type="term" value="F:DNA-binding transcription factor activity"/>
    <property type="evidence" value="ECO:0007669"/>
    <property type="project" value="TreeGrafter"/>
</dbReference>
<dbReference type="AlphaFoldDB" id="W0ADW4"/>
<dbReference type="PANTHER" id="PTHR30055">
    <property type="entry name" value="HTH-TYPE TRANSCRIPTIONAL REGULATOR RUTR"/>
    <property type="match status" value="1"/>
</dbReference>
<evidence type="ECO:0000313" key="4">
    <source>
        <dbReference type="EMBL" id="AHE55281.1"/>
    </source>
</evidence>
<dbReference type="PROSITE" id="PS50977">
    <property type="entry name" value="HTH_TETR_2"/>
    <property type="match status" value="2"/>
</dbReference>
<evidence type="ECO:0000259" key="3">
    <source>
        <dbReference type="PROSITE" id="PS50977"/>
    </source>
</evidence>
<feature type="DNA-binding region" description="H-T-H motif" evidence="2">
    <location>
        <begin position="229"/>
        <end position="248"/>
    </location>
</feature>
<keyword evidence="5" id="KW-1185">Reference proteome</keyword>
<dbReference type="Pfam" id="PF00440">
    <property type="entry name" value="TetR_N"/>
    <property type="match status" value="2"/>
</dbReference>